<evidence type="ECO:0000313" key="1">
    <source>
        <dbReference type="EMBL" id="GBG05557.1"/>
    </source>
</evidence>
<dbReference type="InterPro" id="IPR014718">
    <property type="entry name" value="GH-type_carb-bd"/>
</dbReference>
<keyword evidence="2" id="KW-1185">Reference proteome</keyword>
<comment type="caution">
    <text evidence="1">The sequence shown here is derived from an EMBL/GenBank/DDBJ whole genome shotgun (WGS) entry which is preliminary data.</text>
</comment>
<sequence length="365" mass="41476">MRLENKVTIVKGASLKLQKHFFVAKEHIFMESGELSASGFLYPSGVHALRIQNTRGELIILPFKGQQIWRATFDGHELTMKSMFDEPPETEDFGASYGCFMLHCGMTAMGNPSAVDTHPQHGELPALFYDTAYVAVGEDENGRYIEVGGEAYYRRAFEIGYIANPQIRLYEDQTLFDIRMTVTNKRNEPLSYAYLCHVNFRPVEGAEIYDTSNSIVVHRDVPGTLPPDKAAALLAYIEELARNPRRMYRIDAETQIYEPEIVFTMRYDQDERGWAHCMQLAPEGDGHYVAFRPDDTPYGIRWIARTGSEDALGMALPATAEHKGLHYCQMNGQMKTLPPHEAVTFHVKAGYLDSSQLQNMRRNMK</sequence>
<protein>
    <submittedName>
        <fullName evidence="1">DUF4432 domain-containing protein</fullName>
    </submittedName>
</protein>
<dbReference type="AlphaFoldDB" id="A0A2R5EGC0"/>
<name>A0A2R5EGC0_9BACL</name>
<proteinExistence type="predicted"/>
<dbReference type="EMBL" id="BDQX01000007">
    <property type="protein sequence ID" value="GBG05557.1"/>
    <property type="molecule type" value="Genomic_DNA"/>
</dbReference>
<dbReference type="RefSeq" id="WP_181376352.1">
    <property type="nucleotide sequence ID" value="NZ_BDQX01000007.1"/>
</dbReference>
<gene>
    <name evidence="1" type="ORF">PAT3040_00039</name>
</gene>
<accession>A0A2R5EGC0</accession>
<organism evidence="1 2">
    <name type="scientific">Paenibacillus agaridevorans</name>
    <dbReference type="NCBI Taxonomy" id="171404"/>
    <lineage>
        <taxon>Bacteria</taxon>
        <taxon>Bacillati</taxon>
        <taxon>Bacillota</taxon>
        <taxon>Bacilli</taxon>
        <taxon>Bacillales</taxon>
        <taxon>Paenibacillaceae</taxon>
        <taxon>Paenibacillus</taxon>
    </lineage>
</organism>
<dbReference type="Proteomes" id="UP000245202">
    <property type="component" value="Unassembled WGS sequence"/>
</dbReference>
<dbReference type="InterPro" id="IPR027839">
    <property type="entry name" value="DUF4432"/>
</dbReference>
<dbReference type="Gene3D" id="2.70.98.10">
    <property type="match status" value="1"/>
</dbReference>
<reference evidence="1 2" key="1">
    <citation type="submission" date="2017-08" db="EMBL/GenBank/DDBJ databases">
        <title>Substantial Increase in Enzyme Production by Combined Drug-Resistance Mutations in Paenibacillus agaridevorans.</title>
        <authorList>
            <person name="Tanaka Y."/>
            <person name="Funane K."/>
            <person name="Hosaka T."/>
            <person name="Shiwa Y."/>
            <person name="Fujita N."/>
            <person name="Miyazaki T."/>
            <person name="Yoshikawa H."/>
            <person name="Murakami K."/>
            <person name="Kasahara K."/>
            <person name="Inaoka T."/>
            <person name="Hiraga Y."/>
            <person name="Ochi K."/>
        </authorList>
    </citation>
    <scope>NUCLEOTIDE SEQUENCE [LARGE SCALE GENOMIC DNA]</scope>
    <source>
        <strain evidence="1 2">T-3040</strain>
    </source>
</reference>
<evidence type="ECO:0000313" key="2">
    <source>
        <dbReference type="Proteomes" id="UP000245202"/>
    </source>
</evidence>
<dbReference type="GO" id="GO:0030246">
    <property type="term" value="F:carbohydrate binding"/>
    <property type="evidence" value="ECO:0007669"/>
    <property type="project" value="InterPro"/>
</dbReference>
<dbReference type="Pfam" id="PF14486">
    <property type="entry name" value="DUF4432"/>
    <property type="match status" value="1"/>
</dbReference>